<evidence type="ECO:0000313" key="3">
    <source>
        <dbReference type="Proteomes" id="UP001148312"/>
    </source>
</evidence>
<dbReference type="AlphaFoldDB" id="A0A9W9X581"/>
<reference evidence="2" key="1">
    <citation type="submission" date="2022-12" db="EMBL/GenBank/DDBJ databases">
        <authorList>
            <person name="Petersen C."/>
        </authorList>
    </citation>
    <scope>NUCLEOTIDE SEQUENCE</scope>
    <source>
        <strain evidence="2">IBT 30728</strain>
    </source>
</reference>
<comment type="caution">
    <text evidence="2">The sequence shown here is derived from an EMBL/GenBank/DDBJ whole genome shotgun (WGS) entry which is preliminary data.</text>
</comment>
<sequence length="301" mass="32955">MDTDSGSEAGPHTGHRTYISIDSDSEDGGMQLDVADQEMPLAEMEDGMHIDASEDEESSNSGDDDDDVTDEDDEEDDEFEEEERNENDFTAQPVNPHSSVPNAHNTPSQPGHRGYFGHFPAQQNRPRPQPRRLRTKGHLTEEQHAALAVLSNWELLVTHALNNHRTIPQTRRRFQAKLLAADNPTLENELYGSRFVIPASKSEFLPPMTSASTAGGTGTGVSRPYETASGVDNSIAFLISGSYREVIEDGDLSWWPQGKPREKRKSNRGLGVNRAGNKSSLSVESEGSSRVVSRAGSVGRG</sequence>
<name>A0A9W9X581_9EURO</name>
<dbReference type="GeneID" id="81625744"/>
<feature type="compositionally biased region" description="Acidic residues" evidence="1">
    <location>
        <begin position="53"/>
        <end position="85"/>
    </location>
</feature>
<protein>
    <submittedName>
        <fullName evidence="2">Uncharacterized protein</fullName>
    </submittedName>
</protein>
<feature type="compositionally biased region" description="Low complexity" evidence="1">
    <location>
        <begin position="279"/>
        <end position="301"/>
    </location>
</feature>
<organism evidence="2 3">
    <name type="scientific">Penicillium diatomitis</name>
    <dbReference type="NCBI Taxonomy" id="2819901"/>
    <lineage>
        <taxon>Eukaryota</taxon>
        <taxon>Fungi</taxon>
        <taxon>Dikarya</taxon>
        <taxon>Ascomycota</taxon>
        <taxon>Pezizomycotina</taxon>
        <taxon>Eurotiomycetes</taxon>
        <taxon>Eurotiomycetidae</taxon>
        <taxon>Eurotiales</taxon>
        <taxon>Aspergillaceae</taxon>
        <taxon>Penicillium</taxon>
    </lineage>
</organism>
<accession>A0A9W9X581</accession>
<feature type="compositionally biased region" description="Polar residues" evidence="1">
    <location>
        <begin position="89"/>
        <end position="109"/>
    </location>
</feature>
<reference evidence="2" key="2">
    <citation type="journal article" date="2023" name="IMA Fungus">
        <title>Comparative genomic study of the Penicillium genus elucidates a diverse pangenome and 15 lateral gene transfer events.</title>
        <authorList>
            <person name="Petersen C."/>
            <person name="Sorensen T."/>
            <person name="Nielsen M.R."/>
            <person name="Sondergaard T.E."/>
            <person name="Sorensen J.L."/>
            <person name="Fitzpatrick D.A."/>
            <person name="Frisvad J.C."/>
            <person name="Nielsen K.L."/>
        </authorList>
    </citation>
    <scope>NUCLEOTIDE SEQUENCE</scope>
    <source>
        <strain evidence="2">IBT 30728</strain>
    </source>
</reference>
<gene>
    <name evidence="2" type="ORF">N7539_005893</name>
</gene>
<dbReference type="Proteomes" id="UP001148312">
    <property type="component" value="Unassembled WGS sequence"/>
</dbReference>
<evidence type="ECO:0000256" key="1">
    <source>
        <dbReference type="SAM" id="MobiDB-lite"/>
    </source>
</evidence>
<keyword evidence="3" id="KW-1185">Reference proteome</keyword>
<feature type="region of interest" description="Disordered" evidence="1">
    <location>
        <begin position="254"/>
        <end position="301"/>
    </location>
</feature>
<feature type="region of interest" description="Disordered" evidence="1">
    <location>
        <begin position="1"/>
        <end position="132"/>
    </location>
</feature>
<proteinExistence type="predicted"/>
<evidence type="ECO:0000313" key="2">
    <source>
        <dbReference type="EMBL" id="KAJ5484097.1"/>
    </source>
</evidence>
<dbReference type="EMBL" id="JAPWDQ010000006">
    <property type="protein sequence ID" value="KAJ5484097.1"/>
    <property type="molecule type" value="Genomic_DNA"/>
</dbReference>
<dbReference type="RefSeq" id="XP_056789367.1">
    <property type="nucleotide sequence ID" value="XM_056935495.1"/>
</dbReference>